<comment type="function">
    <text evidence="19">Removal of H(2)O(2), oxidation of toxic reductants, biosynthesis and degradation of lignin, suberization, auxin catabolism, response to environmental stresses such as wounding, pathogen attack and oxidative stress.</text>
</comment>
<feature type="disulfide bond" evidence="18">
    <location>
        <begin position="137"/>
        <end position="341"/>
    </location>
</feature>
<feature type="transmembrane region" description="Helical" evidence="20">
    <location>
        <begin position="25"/>
        <end position="45"/>
    </location>
</feature>
<feature type="binding site" evidence="16">
    <location>
        <position position="108"/>
    </location>
    <ligand>
        <name>Ca(2+)</name>
        <dbReference type="ChEBI" id="CHEBI:29108"/>
        <label>1</label>
    </ligand>
</feature>
<evidence type="ECO:0000256" key="4">
    <source>
        <dbReference type="ARBA" id="ARBA00022559"/>
    </source>
</evidence>
<feature type="binding site" evidence="16">
    <location>
        <position position="95"/>
    </location>
    <ligand>
        <name>Ca(2+)</name>
        <dbReference type="ChEBI" id="CHEBI:29108"/>
        <label>1</label>
    </ligand>
</feature>
<evidence type="ECO:0000256" key="19">
    <source>
        <dbReference type="RuleBase" id="RU362060"/>
    </source>
</evidence>
<evidence type="ECO:0000256" key="13">
    <source>
        <dbReference type="ARBA" id="ARBA00023324"/>
    </source>
</evidence>
<dbReference type="GO" id="GO:0020037">
    <property type="term" value="F:heme binding"/>
    <property type="evidence" value="ECO:0007669"/>
    <property type="project" value="UniProtKB-UniRule"/>
</dbReference>
<dbReference type="GO" id="GO:0006979">
    <property type="term" value="P:response to oxidative stress"/>
    <property type="evidence" value="ECO:0007669"/>
    <property type="project" value="UniProtKB-UniRule"/>
</dbReference>
<keyword evidence="6 16" id="KW-0479">Metal-binding</keyword>
<dbReference type="InterPro" id="IPR000823">
    <property type="entry name" value="Peroxidase_pln"/>
</dbReference>
<evidence type="ECO:0000256" key="8">
    <source>
        <dbReference type="ARBA" id="ARBA00023002"/>
    </source>
</evidence>
<evidence type="ECO:0000256" key="15">
    <source>
        <dbReference type="PIRSR" id="PIRSR600823-2"/>
    </source>
</evidence>
<keyword evidence="20" id="KW-0812">Transmembrane</keyword>
<dbReference type="Pfam" id="PF00141">
    <property type="entry name" value="peroxidase"/>
    <property type="match status" value="1"/>
</dbReference>
<dbReference type="InterPro" id="IPR019793">
    <property type="entry name" value="Peroxidases_heam-ligand_BS"/>
</dbReference>
<evidence type="ECO:0000256" key="7">
    <source>
        <dbReference type="ARBA" id="ARBA00022837"/>
    </source>
</evidence>
<accession>A0A453M178</accession>
<evidence type="ECO:0000256" key="11">
    <source>
        <dbReference type="ARBA" id="ARBA00023180"/>
    </source>
</evidence>
<feature type="binding site" evidence="15">
    <location>
        <position position="179"/>
    </location>
    <ligand>
        <name>substrate</name>
    </ligand>
</feature>
<evidence type="ECO:0000256" key="16">
    <source>
        <dbReference type="PIRSR" id="PIRSR600823-3"/>
    </source>
</evidence>
<comment type="similarity">
    <text evidence="2">Belongs to the peroxidase family. Ascorbate peroxidase subfamily.</text>
</comment>
<dbReference type="GO" id="GO:0140825">
    <property type="term" value="F:lactoperoxidase activity"/>
    <property type="evidence" value="ECO:0007669"/>
    <property type="project" value="UniProtKB-EC"/>
</dbReference>
<dbReference type="PROSITE" id="PS00435">
    <property type="entry name" value="PEROXIDASE_1"/>
    <property type="match status" value="1"/>
</dbReference>
<keyword evidence="8 19" id="KW-0560">Oxidoreductase</keyword>
<comment type="cofactor">
    <cofactor evidence="16 19">
        <name>Ca(2+)</name>
        <dbReference type="ChEBI" id="CHEBI:29108"/>
    </cofactor>
    <text evidence="16 19">Binds 2 calcium ions per subunit.</text>
</comment>
<feature type="binding site" evidence="16">
    <location>
        <position position="93"/>
    </location>
    <ligand>
        <name>Ca(2+)</name>
        <dbReference type="ChEBI" id="CHEBI:29108"/>
        <label>1</label>
    </ligand>
</feature>
<feature type="disulfide bond" evidence="18">
    <location>
        <begin position="87"/>
        <end position="92"/>
    </location>
</feature>
<dbReference type="FunFam" id="1.10.420.10:FF:000006">
    <property type="entry name" value="Peroxidase"/>
    <property type="match status" value="1"/>
</dbReference>
<keyword evidence="20" id="KW-1133">Transmembrane helix</keyword>
<dbReference type="STRING" id="200361.A0A453M178"/>
<dbReference type="EC" id="1.11.1.7" evidence="3 19"/>
<dbReference type="GO" id="GO:0046872">
    <property type="term" value="F:metal ion binding"/>
    <property type="evidence" value="ECO:0007669"/>
    <property type="project" value="UniProtKB-UniRule"/>
</dbReference>
<dbReference type="SUPFAM" id="SSF48113">
    <property type="entry name" value="Heme-dependent peroxidases"/>
    <property type="match status" value="1"/>
</dbReference>
<dbReference type="GO" id="GO:0042744">
    <property type="term" value="P:hydrogen peroxide catabolic process"/>
    <property type="evidence" value="ECO:0007669"/>
    <property type="project" value="UniProtKB-KW"/>
</dbReference>
<dbReference type="Proteomes" id="UP000015105">
    <property type="component" value="Chromosome 5D"/>
</dbReference>
<evidence type="ECO:0000256" key="1">
    <source>
        <dbReference type="ARBA" id="ARBA00000189"/>
    </source>
</evidence>
<keyword evidence="10 18" id="KW-1015">Disulfide bond</keyword>
<dbReference type="PROSITE" id="PS50873">
    <property type="entry name" value="PEROXIDASE_4"/>
    <property type="match status" value="1"/>
</dbReference>
<reference evidence="22" key="3">
    <citation type="journal article" date="2017" name="Nature">
        <title>Genome sequence of the progenitor of the wheat D genome Aegilops tauschii.</title>
        <authorList>
            <person name="Luo M.C."/>
            <person name="Gu Y.Q."/>
            <person name="Puiu D."/>
            <person name="Wang H."/>
            <person name="Twardziok S.O."/>
            <person name="Deal K.R."/>
            <person name="Huo N."/>
            <person name="Zhu T."/>
            <person name="Wang L."/>
            <person name="Wang Y."/>
            <person name="McGuire P.E."/>
            <person name="Liu S."/>
            <person name="Long H."/>
            <person name="Ramasamy R.K."/>
            <person name="Rodriguez J.C."/>
            <person name="Van S.L."/>
            <person name="Yuan L."/>
            <person name="Wang Z."/>
            <person name="Xia Z."/>
            <person name="Xiao L."/>
            <person name="Anderson O.D."/>
            <person name="Ouyang S."/>
            <person name="Liang Y."/>
            <person name="Zimin A.V."/>
            <person name="Pertea G."/>
            <person name="Qi P."/>
            <person name="Bennetzen J.L."/>
            <person name="Dai X."/>
            <person name="Dawson M.W."/>
            <person name="Muller H.G."/>
            <person name="Kugler K."/>
            <person name="Rivarola-Duarte L."/>
            <person name="Spannagl M."/>
            <person name="Mayer K.F.X."/>
            <person name="Lu F.H."/>
            <person name="Bevan M.W."/>
            <person name="Leroy P."/>
            <person name="Li P."/>
            <person name="You F.M."/>
            <person name="Sun Q."/>
            <person name="Liu Z."/>
            <person name="Lyons E."/>
            <person name="Wicker T."/>
            <person name="Salzberg S.L."/>
            <person name="Devos K.M."/>
            <person name="Dvorak J."/>
        </authorList>
    </citation>
    <scope>NUCLEOTIDE SEQUENCE [LARGE SCALE GENOMIC DNA]</scope>
    <source>
        <strain evidence="22">cv. AL8/78</strain>
    </source>
</reference>
<evidence type="ECO:0000259" key="21">
    <source>
        <dbReference type="PROSITE" id="PS50873"/>
    </source>
</evidence>
<dbReference type="PRINTS" id="PR00461">
    <property type="entry name" value="PLPEROXIDASE"/>
</dbReference>
<reference evidence="22" key="5">
    <citation type="journal article" date="2021" name="G3 (Bethesda)">
        <title>Aegilops tauschii genome assembly Aet v5.0 features greater sequence contiguity and improved annotation.</title>
        <authorList>
            <person name="Wang L."/>
            <person name="Zhu T."/>
            <person name="Rodriguez J.C."/>
            <person name="Deal K.R."/>
            <person name="Dubcovsky J."/>
            <person name="McGuire P.E."/>
            <person name="Lux T."/>
            <person name="Spannagl M."/>
            <person name="Mayer K.F.X."/>
            <person name="Baldrich P."/>
            <person name="Meyers B.C."/>
            <person name="Huo N."/>
            <person name="Gu Y.Q."/>
            <person name="Zhou H."/>
            <person name="Devos K.M."/>
            <person name="Bennetzen J.L."/>
            <person name="Unver T."/>
            <person name="Budak H."/>
            <person name="Gulick P.J."/>
            <person name="Galiba G."/>
            <person name="Kalapos B."/>
            <person name="Nelson D.R."/>
            <person name="Li P."/>
            <person name="You F.M."/>
            <person name="Luo M.C."/>
            <person name="Dvorak J."/>
        </authorList>
    </citation>
    <scope>NUCLEOTIDE SEQUENCE [LARGE SCALE GENOMIC DNA]</scope>
    <source>
        <strain evidence="22">cv. AL8/78</strain>
    </source>
</reference>
<dbReference type="PANTHER" id="PTHR31517">
    <property type="match status" value="1"/>
</dbReference>
<feature type="domain" description="Plant heme peroxidase family profile" evidence="21">
    <location>
        <begin position="44"/>
        <end position="345"/>
    </location>
</feature>
<keyword evidence="23" id="KW-1185">Reference proteome</keyword>
<reference evidence="23" key="2">
    <citation type="journal article" date="2017" name="Nat. Plants">
        <title>The Aegilops tauschii genome reveals multiple impacts of transposons.</title>
        <authorList>
            <person name="Zhao G."/>
            <person name="Zou C."/>
            <person name="Li K."/>
            <person name="Wang K."/>
            <person name="Li T."/>
            <person name="Gao L."/>
            <person name="Zhang X."/>
            <person name="Wang H."/>
            <person name="Yang Z."/>
            <person name="Liu X."/>
            <person name="Jiang W."/>
            <person name="Mao L."/>
            <person name="Kong X."/>
            <person name="Jiao Y."/>
            <person name="Jia J."/>
        </authorList>
    </citation>
    <scope>NUCLEOTIDE SEQUENCE [LARGE SCALE GENOMIC DNA]</scope>
    <source>
        <strain evidence="23">cv. AL8/78</strain>
    </source>
</reference>
<feature type="disulfide bond" evidence="18">
    <location>
        <begin position="54"/>
        <end position="131"/>
    </location>
</feature>
<keyword evidence="19" id="KW-0964">Secreted</keyword>
<keyword evidence="13 19" id="KW-0376">Hydrogen peroxide</keyword>
<evidence type="ECO:0000256" key="9">
    <source>
        <dbReference type="ARBA" id="ARBA00023004"/>
    </source>
</evidence>
<feature type="site" description="Transition state stabilizer" evidence="17">
    <location>
        <position position="81"/>
    </location>
</feature>
<feature type="binding site" evidence="16">
    <location>
        <position position="86"/>
    </location>
    <ligand>
        <name>Ca(2+)</name>
        <dbReference type="ChEBI" id="CHEBI:29108"/>
        <label>1</label>
    </ligand>
</feature>
<dbReference type="EnsemblPlants" id="AET5Gv20998700.1">
    <property type="protein sequence ID" value="AET5Gv20998700.1"/>
    <property type="gene ID" value="AET5Gv20998700"/>
</dbReference>
<feature type="binding site" description="axial binding residue" evidence="16">
    <location>
        <position position="209"/>
    </location>
    <ligand>
        <name>heme b</name>
        <dbReference type="ChEBI" id="CHEBI:60344"/>
    </ligand>
    <ligandPart>
        <name>Fe</name>
        <dbReference type="ChEBI" id="CHEBI:18248"/>
    </ligandPart>
</feature>
<dbReference type="InterPro" id="IPR019794">
    <property type="entry name" value="Peroxidases_AS"/>
</dbReference>
<dbReference type="InterPro" id="IPR002016">
    <property type="entry name" value="Haem_peroxidase"/>
</dbReference>
<dbReference type="CDD" id="cd00693">
    <property type="entry name" value="secretory_peroxidase"/>
    <property type="match status" value="1"/>
</dbReference>
<comment type="catalytic activity">
    <reaction evidence="1 19">
        <text>2 a phenolic donor + H2O2 = 2 a phenolic radical donor + 2 H2O</text>
        <dbReference type="Rhea" id="RHEA:56136"/>
        <dbReference type="ChEBI" id="CHEBI:15377"/>
        <dbReference type="ChEBI" id="CHEBI:16240"/>
        <dbReference type="ChEBI" id="CHEBI:139520"/>
        <dbReference type="ChEBI" id="CHEBI:139521"/>
        <dbReference type="EC" id="1.11.1.7"/>
    </reaction>
</comment>
<evidence type="ECO:0000313" key="23">
    <source>
        <dbReference type="Proteomes" id="UP000015105"/>
    </source>
</evidence>
<evidence type="ECO:0000256" key="6">
    <source>
        <dbReference type="ARBA" id="ARBA00022723"/>
    </source>
</evidence>
<evidence type="ECO:0000313" key="22">
    <source>
        <dbReference type="EnsemblPlants" id="AET5Gv20998700.1"/>
    </source>
</evidence>
<dbReference type="AlphaFoldDB" id="A0A453M178"/>
<feature type="active site" description="Proton acceptor" evidence="14">
    <location>
        <position position="85"/>
    </location>
</feature>
<dbReference type="PROSITE" id="PS00436">
    <property type="entry name" value="PEROXIDASE_2"/>
    <property type="match status" value="1"/>
</dbReference>
<name>A0A453M178_AEGTS</name>
<evidence type="ECO:0000256" key="10">
    <source>
        <dbReference type="ARBA" id="ARBA00023157"/>
    </source>
</evidence>
<dbReference type="InterPro" id="IPR010255">
    <property type="entry name" value="Haem_peroxidase_sf"/>
</dbReference>
<keyword evidence="7 16" id="KW-0106">Calcium</keyword>
<dbReference type="InterPro" id="IPR033905">
    <property type="entry name" value="Secretory_peroxidase"/>
</dbReference>
<evidence type="ECO:0000256" key="17">
    <source>
        <dbReference type="PIRSR" id="PIRSR600823-4"/>
    </source>
</evidence>
<reference evidence="23" key="1">
    <citation type="journal article" date="2014" name="Science">
        <title>Ancient hybridizations among the ancestral genomes of bread wheat.</title>
        <authorList>
            <consortium name="International Wheat Genome Sequencing Consortium,"/>
            <person name="Marcussen T."/>
            <person name="Sandve S.R."/>
            <person name="Heier L."/>
            <person name="Spannagl M."/>
            <person name="Pfeifer M."/>
            <person name="Jakobsen K.S."/>
            <person name="Wulff B.B."/>
            <person name="Steuernagel B."/>
            <person name="Mayer K.F."/>
            <person name="Olsen O.A."/>
        </authorList>
    </citation>
    <scope>NUCLEOTIDE SEQUENCE [LARGE SCALE GENOMIC DNA]</scope>
    <source>
        <strain evidence="23">cv. AL8/78</strain>
    </source>
</reference>
<protein>
    <recommendedName>
        <fullName evidence="3 19">Peroxidase</fullName>
        <ecNumber evidence="3 19">1.11.1.7</ecNumber>
    </recommendedName>
</protein>
<keyword evidence="9 16" id="KW-0408">Iron</keyword>
<evidence type="ECO:0000256" key="2">
    <source>
        <dbReference type="ARBA" id="ARBA00006873"/>
    </source>
</evidence>
<evidence type="ECO:0000256" key="20">
    <source>
        <dbReference type="SAM" id="Phobius"/>
    </source>
</evidence>
<evidence type="ECO:0000256" key="14">
    <source>
        <dbReference type="PIRSR" id="PIRSR600823-1"/>
    </source>
</evidence>
<comment type="similarity">
    <text evidence="19">Belongs to the peroxidase family. Classical plant (class III) peroxidase subfamily.</text>
</comment>
<evidence type="ECO:0000256" key="18">
    <source>
        <dbReference type="PIRSR" id="PIRSR600823-5"/>
    </source>
</evidence>
<comment type="cofactor">
    <cofactor evidence="16 19">
        <name>heme b</name>
        <dbReference type="ChEBI" id="CHEBI:60344"/>
    </cofactor>
    <text evidence="16 19">Binds 1 heme b (iron(II)-protoporphyrin IX) group per subunit.</text>
</comment>
<proteinExistence type="inferred from homology"/>
<evidence type="ECO:0000256" key="3">
    <source>
        <dbReference type="ARBA" id="ARBA00012313"/>
    </source>
</evidence>
<sequence>VSFIRHTQTVVSEQELEMAMAPSKVVVLMAFMAAALSSVSMAAGLQHGFYYSSCPQAEDTVRNVVQGMINNDPTMGAAFVRLFFHDCFVRGCDASILLDPTTSNPQTEKTTIPLRGYDAVNKIKAAVEAVCSRVVSCADILAFAARDSIVASGGFNFHMPSGRLDGFRSIADEVFQGIPSPAFQLQELLDNFATKGLNAEDLVVLSGAHSFGLTHCNFVTPRLYPTVDPTMNATFAAALKKVCPPPRNGGGFISVSNNRVTDPNKLSNQFYHNVASGQVLFTSDQTLMDQTPTTGNKTAAMVTDNAANPIAWMARFAGAMVKMGGIEVLTRTDPGEVRKVCFATNNAS</sequence>
<feature type="binding site" evidence="16">
    <location>
        <position position="89"/>
    </location>
    <ligand>
        <name>Ca(2+)</name>
        <dbReference type="ChEBI" id="CHEBI:29108"/>
        <label>1</label>
    </ligand>
</feature>
<organism evidence="22 23">
    <name type="scientific">Aegilops tauschii subsp. strangulata</name>
    <name type="common">Goatgrass</name>
    <dbReference type="NCBI Taxonomy" id="200361"/>
    <lineage>
        <taxon>Eukaryota</taxon>
        <taxon>Viridiplantae</taxon>
        <taxon>Streptophyta</taxon>
        <taxon>Embryophyta</taxon>
        <taxon>Tracheophyta</taxon>
        <taxon>Spermatophyta</taxon>
        <taxon>Magnoliopsida</taxon>
        <taxon>Liliopsida</taxon>
        <taxon>Poales</taxon>
        <taxon>Poaceae</taxon>
        <taxon>BOP clade</taxon>
        <taxon>Pooideae</taxon>
        <taxon>Triticodae</taxon>
        <taxon>Triticeae</taxon>
        <taxon>Triticinae</taxon>
        <taxon>Aegilops</taxon>
    </lineage>
</organism>
<dbReference type="Gramene" id="AET5Gv20998700.1">
    <property type="protein sequence ID" value="AET5Gv20998700.1"/>
    <property type="gene ID" value="AET5Gv20998700"/>
</dbReference>
<evidence type="ECO:0000256" key="5">
    <source>
        <dbReference type="ARBA" id="ARBA00022617"/>
    </source>
</evidence>
<dbReference type="Gene3D" id="1.10.520.10">
    <property type="match status" value="1"/>
</dbReference>
<keyword evidence="12" id="KW-0873">Pyrrolidone carboxylic acid</keyword>
<keyword evidence="5 19" id="KW-0349">Heme</keyword>
<comment type="subcellular location">
    <subcellularLocation>
        <location evidence="19">Secreted</location>
    </subcellularLocation>
</comment>
<dbReference type="PRINTS" id="PR00458">
    <property type="entry name" value="PEROXIDASE"/>
</dbReference>
<dbReference type="Gene3D" id="1.10.420.10">
    <property type="entry name" value="Peroxidase, domain 2"/>
    <property type="match status" value="1"/>
</dbReference>
<dbReference type="PANTHER" id="PTHR31517:SF84">
    <property type="entry name" value="PEROXIDASE"/>
    <property type="match status" value="1"/>
</dbReference>
<dbReference type="GO" id="GO:0005576">
    <property type="term" value="C:extracellular region"/>
    <property type="evidence" value="ECO:0007669"/>
    <property type="project" value="UniProtKB-SubCell"/>
</dbReference>
<keyword evidence="20" id="KW-0472">Membrane</keyword>
<reference evidence="22" key="4">
    <citation type="submission" date="2019-03" db="UniProtKB">
        <authorList>
            <consortium name="EnsemblPlants"/>
        </authorList>
    </citation>
    <scope>IDENTIFICATION</scope>
</reference>
<feature type="disulfide bond" evidence="18">
    <location>
        <begin position="216"/>
        <end position="243"/>
    </location>
</feature>
<keyword evidence="4 19" id="KW-0575">Peroxidase</keyword>
<feature type="binding site" evidence="16">
    <location>
        <position position="91"/>
    </location>
    <ligand>
        <name>Ca(2+)</name>
        <dbReference type="ChEBI" id="CHEBI:29108"/>
        <label>1</label>
    </ligand>
</feature>
<keyword evidence="11" id="KW-0325">Glycoprotein</keyword>
<evidence type="ECO:0000256" key="12">
    <source>
        <dbReference type="ARBA" id="ARBA00023283"/>
    </source>
</evidence>